<comment type="caution">
    <text evidence="1">The sequence shown here is derived from an EMBL/GenBank/DDBJ whole genome shotgun (WGS) entry which is preliminary data.</text>
</comment>
<organism evidence="1 2">
    <name type="scientific">Ferviditalea candida</name>
    <dbReference type="NCBI Taxonomy" id="3108399"/>
    <lineage>
        <taxon>Bacteria</taxon>
        <taxon>Bacillati</taxon>
        <taxon>Bacillota</taxon>
        <taxon>Bacilli</taxon>
        <taxon>Bacillales</taxon>
        <taxon>Paenibacillaceae</taxon>
        <taxon>Ferviditalea</taxon>
    </lineage>
</organism>
<dbReference type="Proteomes" id="UP001310386">
    <property type="component" value="Unassembled WGS sequence"/>
</dbReference>
<dbReference type="EMBL" id="JAYJLD010000032">
    <property type="protein sequence ID" value="MEB3103318.1"/>
    <property type="molecule type" value="Genomic_DNA"/>
</dbReference>
<sequence length="1146" mass="133908">MIKEKTYFQPSINIRFDLGKSVLYDRYLPTPSHVDSIVGILKGVQGEGNRSHIIVGSYGSGKSLLGTILAGVLSNDLEDRFFYPLLNKFQTIDDQIHKLLLDIKEKNKTYIPVVLSGEEPNFKRSLLSALYTALCERNLDFTQPIIVSDILSIVDTWKKKYKSTYDEFLVLLKKKTWTIETWRKDIEKVNVKAIDWFKKTYPALTSGSKLSLNFDKDLTTQLEYITEELRVRNLGLFIIYDEFGRFLQTLPSTAIHETMQELQDLAEFSNSDKGSNFNVLLITHRNLAQYALRYSDDLQKEFQRIEKRYNTYYTKSDPATFIRLASFVTREYREANNILSDEFVKELRYFNLFPDLNMFEIDSLVIKESYPLHPVSLYVLPPLANIIAQNERTLFTFLESDERGGLKSYYEQHKDWYRIDTVFDYFEPSFSEFEPDSLIGQAYTLYQRLQKRMTQSQTHEDELKIIKLLTIWNMAALYAQQDPNEDFISFALSWKNDYTKRILENLQTKKAIRYNNTLDHWELFEGSSVDIEAEIESRLQLNPQSKRQKMELLHSVLHHKYVLPKQYNDDKSITRFAPIIPVYYSELLDQETLQTVVLIQRESDAVVYYVFNDTRDEHQSMLKELMERSNNEEKSLYVVANEDVSPDRYLEKLAMIHLMREDKYFTSQDKFLSDELGALVRQLSYKINDTLKPITQFQNCTWIYRGNSYTLSNGIELSKFLSNEVMDRIYCNTPEIRNESFNRRAITKIQKNAAIDVLNQILHSQITNEIDIKGYGPEYLIYATVIKNNNINFSNPNITDQEHLLQLRTELLRILNQRSGRVSALVDVFENPPFGIRKPVVPLLLASLLYHEWNYIMFYHNGMFNNKVDADLLYYMIENPEQYSFKFIPFDPNQSVITKAIKIVFSDYIQEEDERLHPAIFTNRVLLRWLRSLPRITQNTQQTSEITNKVKDCIREGEVQPDIALERLNKLCDNDNKINVLKKVRIECEAYDKRHKDEIEFKILQTAGAETFKKLQKWALEKSIIVKASNPFVKALVMSDESNWVDEICEKIVGVKRENWSDTTDQLFVTQIDSNLESLKTGIASDSILEVRIGDDAIVVPRVELSPKSQSILNSTKANMIQMTRGVPKAELQLLLLELLKEFSKD</sequence>
<dbReference type="InterPro" id="IPR027417">
    <property type="entry name" value="P-loop_NTPase"/>
</dbReference>
<keyword evidence="2" id="KW-1185">Reference proteome</keyword>
<dbReference type="RefSeq" id="WP_371755446.1">
    <property type="nucleotide sequence ID" value="NZ_JAYJLD010000032.1"/>
</dbReference>
<evidence type="ECO:0008006" key="3">
    <source>
        <dbReference type="Google" id="ProtNLM"/>
    </source>
</evidence>
<evidence type="ECO:0000313" key="2">
    <source>
        <dbReference type="Proteomes" id="UP001310386"/>
    </source>
</evidence>
<accession>A0ABU5ZLC6</accession>
<name>A0ABU5ZLC6_9BACL</name>
<gene>
    <name evidence="1" type="ORF">VF724_16920</name>
</gene>
<dbReference type="SUPFAM" id="SSF52540">
    <property type="entry name" value="P-loop containing nucleoside triphosphate hydrolases"/>
    <property type="match status" value="1"/>
</dbReference>
<proteinExistence type="predicted"/>
<protein>
    <recommendedName>
        <fullName evidence="3">AAA+ ATPase domain-containing protein</fullName>
    </recommendedName>
</protein>
<evidence type="ECO:0000313" key="1">
    <source>
        <dbReference type="EMBL" id="MEB3103318.1"/>
    </source>
</evidence>
<reference evidence="1" key="1">
    <citation type="submission" date="2023-12" db="EMBL/GenBank/DDBJ databases">
        <title>Fervidustalea candida gen. nov., sp. nov., a novel member of the family Paenibacillaceae isolated from a geothermal area.</title>
        <authorList>
            <person name="Li W.-J."/>
            <person name="Jiao J.-Y."/>
            <person name="Chen Y."/>
        </authorList>
    </citation>
    <scope>NUCLEOTIDE SEQUENCE</scope>
    <source>
        <strain evidence="1">SYSU GA230002</strain>
    </source>
</reference>